<protein>
    <recommendedName>
        <fullName evidence="1">WAP domain-containing protein</fullName>
    </recommendedName>
</protein>
<dbReference type="GeneTree" id="ENSGT00940000179338"/>
<dbReference type="Proteomes" id="UP000694397">
    <property type="component" value="Chromosome 4"/>
</dbReference>
<dbReference type="InterPro" id="IPR008197">
    <property type="entry name" value="WAP_dom"/>
</dbReference>
<keyword evidence="3" id="KW-1185">Reference proteome</keyword>
<accession>A0A8C9SZ23</accession>
<reference evidence="2" key="3">
    <citation type="submission" date="2025-09" db="UniProtKB">
        <authorList>
            <consortium name="Ensembl"/>
        </authorList>
    </citation>
    <scope>IDENTIFICATION</scope>
</reference>
<dbReference type="SMART" id="SM00217">
    <property type="entry name" value="WAP"/>
    <property type="match status" value="1"/>
</dbReference>
<organism evidence="2 3">
    <name type="scientific">Scleropages formosus</name>
    <name type="common">Asian bonytongue</name>
    <name type="synonym">Osteoglossum formosum</name>
    <dbReference type="NCBI Taxonomy" id="113540"/>
    <lineage>
        <taxon>Eukaryota</taxon>
        <taxon>Metazoa</taxon>
        <taxon>Chordata</taxon>
        <taxon>Craniata</taxon>
        <taxon>Vertebrata</taxon>
        <taxon>Euteleostomi</taxon>
        <taxon>Actinopterygii</taxon>
        <taxon>Neopterygii</taxon>
        <taxon>Teleostei</taxon>
        <taxon>Osteoglossocephala</taxon>
        <taxon>Osteoglossomorpha</taxon>
        <taxon>Osteoglossiformes</taxon>
        <taxon>Osteoglossidae</taxon>
        <taxon>Scleropages</taxon>
    </lineage>
</organism>
<reference evidence="2 3" key="1">
    <citation type="submission" date="2019-04" db="EMBL/GenBank/DDBJ databases">
        <authorList>
            <consortium name="Wellcome Sanger Institute Data Sharing"/>
        </authorList>
    </citation>
    <scope>NUCLEOTIDE SEQUENCE [LARGE SCALE GENOMIC DNA]</scope>
</reference>
<evidence type="ECO:0000313" key="3">
    <source>
        <dbReference type="Proteomes" id="UP000694397"/>
    </source>
</evidence>
<dbReference type="GO" id="GO:0005576">
    <property type="term" value="C:extracellular region"/>
    <property type="evidence" value="ECO:0007669"/>
    <property type="project" value="InterPro"/>
</dbReference>
<dbReference type="AlphaFoldDB" id="A0A8C9SZ23"/>
<dbReference type="OrthoDB" id="10040649at2759"/>
<sequence length="100" mass="11191">MGSVMGLTLSRTAEFSARPGHCPRNPSGAWGPQCEWDTDCPGFQKCCQGGNFSYCTNPVAAGEKHMVSAAYRERQYTEKCKYAHMHKQGLRVQRLQYVTV</sequence>
<evidence type="ECO:0000313" key="2">
    <source>
        <dbReference type="Ensembl" id="ENSSFOP00015042613.1"/>
    </source>
</evidence>
<dbReference type="GO" id="GO:0030414">
    <property type="term" value="F:peptidase inhibitor activity"/>
    <property type="evidence" value="ECO:0007669"/>
    <property type="project" value="InterPro"/>
</dbReference>
<dbReference type="PROSITE" id="PS51390">
    <property type="entry name" value="WAP"/>
    <property type="match status" value="1"/>
</dbReference>
<reference evidence="2" key="2">
    <citation type="submission" date="2025-08" db="UniProtKB">
        <authorList>
            <consortium name="Ensembl"/>
        </authorList>
    </citation>
    <scope>IDENTIFICATION</scope>
</reference>
<feature type="domain" description="WAP" evidence="1">
    <location>
        <begin position="15"/>
        <end position="59"/>
    </location>
</feature>
<proteinExistence type="predicted"/>
<dbReference type="Ensembl" id="ENSSFOT00015063335.1">
    <property type="protein sequence ID" value="ENSSFOP00015042613.1"/>
    <property type="gene ID" value="ENSSFOG00015025291.1"/>
</dbReference>
<name>A0A8C9SZ23_SCLFO</name>
<dbReference type="Pfam" id="PF00095">
    <property type="entry name" value="WAP"/>
    <property type="match status" value="1"/>
</dbReference>
<dbReference type="SUPFAM" id="SSF57256">
    <property type="entry name" value="Elafin-like"/>
    <property type="match status" value="1"/>
</dbReference>
<evidence type="ECO:0000259" key="1">
    <source>
        <dbReference type="PROSITE" id="PS51390"/>
    </source>
</evidence>
<dbReference type="InterPro" id="IPR036645">
    <property type="entry name" value="Elafin-like_sf"/>
</dbReference>
<dbReference type="Gene3D" id="4.10.75.10">
    <property type="entry name" value="Elafin-like"/>
    <property type="match status" value="1"/>
</dbReference>